<feature type="transmembrane region" description="Helical" evidence="5">
    <location>
        <begin position="254"/>
        <end position="279"/>
    </location>
</feature>
<evidence type="ECO:0000256" key="5">
    <source>
        <dbReference type="SAM" id="Phobius"/>
    </source>
</evidence>
<evidence type="ECO:0000259" key="6">
    <source>
        <dbReference type="Pfam" id="PF04932"/>
    </source>
</evidence>
<evidence type="ECO:0000256" key="1">
    <source>
        <dbReference type="ARBA" id="ARBA00004141"/>
    </source>
</evidence>
<dbReference type="InterPro" id="IPR007016">
    <property type="entry name" value="O-antigen_ligase-rel_domated"/>
</dbReference>
<dbReference type="PANTHER" id="PTHR37422">
    <property type="entry name" value="TEICHURONIC ACID BIOSYNTHESIS PROTEIN TUAE"/>
    <property type="match status" value="1"/>
</dbReference>
<gene>
    <name evidence="7" type="ORF">B5766_01910</name>
</gene>
<feature type="transmembrane region" description="Helical" evidence="5">
    <location>
        <begin position="32"/>
        <end position="52"/>
    </location>
</feature>
<evidence type="ECO:0000256" key="3">
    <source>
        <dbReference type="ARBA" id="ARBA00022989"/>
    </source>
</evidence>
<protein>
    <recommendedName>
        <fullName evidence="6">O-antigen ligase-related domain-containing protein</fullName>
    </recommendedName>
</protein>
<organism evidence="7 8">
    <name type="scientific">Candidatus Lumbricidiphila eiseniae</name>
    <dbReference type="NCBI Taxonomy" id="1969409"/>
    <lineage>
        <taxon>Bacteria</taxon>
        <taxon>Bacillati</taxon>
        <taxon>Actinomycetota</taxon>
        <taxon>Actinomycetes</taxon>
        <taxon>Micrococcales</taxon>
        <taxon>Microbacteriaceae</taxon>
        <taxon>Candidatus Lumbricidiphila</taxon>
    </lineage>
</organism>
<dbReference type="Pfam" id="PF04932">
    <property type="entry name" value="Wzy_C"/>
    <property type="match status" value="1"/>
</dbReference>
<dbReference type="EMBL" id="NAEP01000022">
    <property type="protein sequence ID" value="PDQ36197.1"/>
    <property type="molecule type" value="Genomic_DNA"/>
</dbReference>
<keyword evidence="4 5" id="KW-0472">Membrane</keyword>
<dbReference type="AlphaFoldDB" id="A0A2A6FU60"/>
<feature type="transmembrane region" description="Helical" evidence="5">
    <location>
        <begin position="88"/>
        <end position="105"/>
    </location>
</feature>
<feature type="transmembrane region" description="Helical" evidence="5">
    <location>
        <begin position="180"/>
        <end position="197"/>
    </location>
</feature>
<keyword evidence="3 5" id="KW-1133">Transmembrane helix</keyword>
<feature type="transmembrane region" description="Helical" evidence="5">
    <location>
        <begin position="117"/>
        <end position="136"/>
    </location>
</feature>
<dbReference type="InterPro" id="IPR051533">
    <property type="entry name" value="WaaL-like"/>
</dbReference>
<accession>A0A2A6FU60</accession>
<reference evidence="8" key="1">
    <citation type="submission" date="2017-03" db="EMBL/GenBank/DDBJ databases">
        <authorList>
            <person name="Lund M.B."/>
        </authorList>
    </citation>
    <scope>NUCLEOTIDE SEQUENCE [LARGE SCALE GENOMIC DNA]</scope>
</reference>
<feature type="transmembrane region" description="Helical" evidence="5">
    <location>
        <begin position="64"/>
        <end position="82"/>
    </location>
</feature>
<evidence type="ECO:0000256" key="4">
    <source>
        <dbReference type="ARBA" id="ARBA00023136"/>
    </source>
</evidence>
<feature type="transmembrane region" description="Helical" evidence="5">
    <location>
        <begin position="7"/>
        <end position="26"/>
    </location>
</feature>
<dbReference type="GO" id="GO:0016020">
    <property type="term" value="C:membrane"/>
    <property type="evidence" value="ECO:0007669"/>
    <property type="project" value="UniProtKB-SubCell"/>
</dbReference>
<comment type="caution">
    <text evidence="7">The sequence shown here is derived from an EMBL/GenBank/DDBJ whole genome shotgun (WGS) entry which is preliminary data.</text>
</comment>
<evidence type="ECO:0000256" key="2">
    <source>
        <dbReference type="ARBA" id="ARBA00022692"/>
    </source>
</evidence>
<feature type="transmembrane region" description="Helical" evidence="5">
    <location>
        <begin position="291"/>
        <end position="310"/>
    </location>
</feature>
<sequence>MTDRRVALINAYTALTFFTVFAGQFWRNLLGWWGFGAIALVLLGGAITLAAAKHPPLARHRVPASLLAFLVLTVASLAWSAYPAASLLGVISTLVTAVTAVIITLHRSWAHLLRSLGTALAWIIGLSFLFEIWVGLIRRAPLLPNFVDYGTGSVPKAFYWSQGLLPQFGPLDGIVGNRNLLGMIGLLGIIVFACLLSTGSVSRRWGWGWLTAAILTVTLTRSATVILCAVVVAVALGCAVWARRTDPTRRHGLYVTVGAVGVAAVTAAVLGRTALLAVLGRSDDLTGRIDIWNAVIGLAQQRPLAGWGWISYWAPWVHPFENLAVRKGVTYLQAHNAWLDLWLQLGVIGVVAFGALVVGALWRTWFAAIDRAQDAAGRPLPFTALSLAPLLLLVALLGQSLAESRLLIEGNLLLLVVIAWLSKNRQRQPDPYPVESLRTGVGTHPVHVRG</sequence>
<evidence type="ECO:0000313" key="7">
    <source>
        <dbReference type="EMBL" id="PDQ36197.1"/>
    </source>
</evidence>
<feature type="transmembrane region" description="Helical" evidence="5">
    <location>
        <begin position="382"/>
        <end position="400"/>
    </location>
</feature>
<evidence type="ECO:0000313" key="8">
    <source>
        <dbReference type="Proteomes" id="UP000219994"/>
    </source>
</evidence>
<dbReference type="Proteomes" id="UP000219994">
    <property type="component" value="Unassembled WGS sequence"/>
</dbReference>
<feature type="transmembrane region" description="Helical" evidence="5">
    <location>
        <begin position="341"/>
        <end position="362"/>
    </location>
</feature>
<dbReference type="PANTHER" id="PTHR37422:SF17">
    <property type="entry name" value="O-ANTIGEN LIGASE"/>
    <property type="match status" value="1"/>
</dbReference>
<feature type="domain" description="O-antigen ligase-related" evidence="6">
    <location>
        <begin position="209"/>
        <end position="353"/>
    </location>
</feature>
<feature type="transmembrane region" description="Helical" evidence="5">
    <location>
        <begin position="209"/>
        <end position="242"/>
    </location>
</feature>
<comment type="subcellular location">
    <subcellularLocation>
        <location evidence="1">Membrane</location>
        <topology evidence="1">Multi-pass membrane protein</topology>
    </subcellularLocation>
</comment>
<name>A0A2A6FU60_9MICO</name>
<keyword evidence="2 5" id="KW-0812">Transmembrane</keyword>
<proteinExistence type="predicted"/>